<keyword evidence="2" id="KW-1185">Reference proteome</keyword>
<evidence type="ECO:0000313" key="2">
    <source>
        <dbReference type="Proteomes" id="UP001259832"/>
    </source>
</evidence>
<comment type="caution">
    <text evidence="1">The sequence shown here is derived from an EMBL/GenBank/DDBJ whole genome shotgun (WGS) entry which is preliminary data.</text>
</comment>
<organism evidence="1 2">
    <name type="scientific">Phytophthora citrophthora</name>
    <dbReference type="NCBI Taxonomy" id="4793"/>
    <lineage>
        <taxon>Eukaryota</taxon>
        <taxon>Sar</taxon>
        <taxon>Stramenopiles</taxon>
        <taxon>Oomycota</taxon>
        <taxon>Peronosporomycetes</taxon>
        <taxon>Peronosporales</taxon>
        <taxon>Peronosporaceae</taxon>
        <taxon>Phytophthora</taxon>
    </lineage>
</organism>
<sequence length="139" mass="16041">MRPAGIVVGHGFTKAITKRLSPKRDNENPWSIVRGPINYPGNTSKQRRVRLFLASSEKWISMKFESLTGFTIHYVDTCFDMNSRFSLPFASAMEIRLQANCWAIFRGGSIPRNMEPQMLLKLAGNWMLLTYRVQHILFM</sequence>
<evidence type="ECO:0000313" key="1">
    <source>
        <dbReference type="EMBL" id="KAK1934615.1"/>
    </source>
</evidence>
<dbReference type="Proteomes" id="UP001259832">
    <property type="component" value="Unassembled WGS sequence"/>
</dbReference>
<gene>
    <name evidence="1" type="ORF">P3T76_011224</name>
</gene>
<protein>
    <submittedName>
        <fullName evidence="1">Uncharacterized protein</fullName>
    </submittedName>
</protein>
<name>A0AAD9GA57_9STRA</name>
<dbReference type="EMBL" id="JASMQC010000025">
    <property type="protein sequence ID" value="KAK1934615.1"/>
    <property type="molecule type" value="Genomic_DNA"/>
</dbReference>
<proteinExistence type="predicted"/>
<reference evidence="1" key="1">
    <citation type="submission" date="2023-08" db="EMBL/GenBank/DDBJ databases">
        <title>Reference Genome Resource for the Citrus Pathogen Phytophthora citrophthora.</title>
        <authorList>
            <person name="Moller H."/>
            <person name="Coetzee B."/>
            <person name="Rose L.J."/>
            <person name="Van Niekerk J.M."/>
        </authorList>
    </citation>
    <scope>NUCLEOTIDE SEQUENCE</scope>
    <source>
        <strain evidence="1">STE-U-9442</strain>
    </source>
</reference>
<dbReference type="AlphaFoldDB" id="A0AAD9GA57"/>
<accession>A0AAD9GA57</accession>